<reference evidence="3" key="1">
    <citation type="journal article" date="2023" name="Genome Biol. Evol.">
        <title>Long-read-based Genome Assembly of Drosophila gunungcola Reveals Fewer Chemosensory Genes in Flower-breeding Species.</title>
        <authorList>
            <person name="Negi A."/>
            <person name="Liao B.Y."/>
            <person name="Yeh S.D."/>
        </authorList>
    </citation>
    <scope>NUCLEOTIDE SEQUENCE</scope>
    <source>
        <strain evidence="3">Sukarami</strain>
    </source>
</reference>
<dbReference type="EMBL" id="JAMKOV010000123">
    <property type="protein sequence ID" value="KAI8033561.1"/>
    <property type="molecule type" value="Genomic_DNA"/>
</dbReference>
<dbReference type="Pfam" id="PF05742">
    <property type="entry name" value="TANGO2"/>
    <property type="match status" value="2"/>
</dbReference>
<dbReference type="PANTHER" id="PTHR46190:SF1">
    <property type="entry name" value="SI:CH211-201H21.5"/>
    <property type="match status" value="1"/>
</dbReference>
<proteinExistence type="inferred from homology"/>
<dbReference type="SUPFAM" id="SSF53590">
    <property type="entry name" value="Nucleoside hydrolase"/>
    <property type="match status" value="1"/>
</dbReference>
<accession>A0A9Q0BIW8</accession>
<dbReference type="CDD" id="cd02649">
    <property type="entry name" value="nuc_hydro_CeIAG"/>
    <property type="match status" value="1"/>
</dbReference>
<dbReference type="Proteomes" id="UP001059596">
    <property type="component" value="Unassembled WGS sequence"/>
</dbReference>
<dbReference type="PANTHER" id="PTHR46190">
    <property type="entry name" value="SI:CH211-201H21.5-RELATED"/>
    <property type="match status" value="1"/>
</dbReference>
<evidence type="ECO:0000256" key="1">
    <source>
        <dbReference type="ARBA" id="ARBA00009176"/>
    </source>
</evidence>
<feature type="domain" description="Inosine/uridine-preferring nucleoside hydrolase" evidence="2">
    <location>
        <begin position="26"/>
        <end position="305"/>
    </location>
</feature>
<dbReference type="InterPro" id="IPR052775">
    <property type="entry name" value="IUN_hydrolase"/>
</dbReference>
<evidence type="ECO:0000313" key="4">
    <source>
        <dbReference type="Proteomes" id="UP001059596"/>
    </source>
</evidence>
<dbReference type="InterPro" id="IPR001910">
    <property type="entry name" value="Inosine/uridine_hydrolase_dom"/>
</dbReference>
<organism evidence="3 4">
    <name type="scientific">Drosophila gunungcola</name>
    <name type="common">fruit fly</name>
    <dbReference type="NCBI Taxonomy" id="103775"/>
    <lineage>
        <taxon>Eukaryota</taxon>
        <taxon>Metazoa</taxon>
        <taxon>Ecdysozoa</taxon>
        <taxon>Arthropoda</taxon>
        <taxon>Hexapoda</taxon>
        <taxon>Insecta</taxon>
        <taxon>Pterygota</taxon>
        <taxon>Neoptera</taxon>
        <taxon>Endopterygota</taxon>
        <taxon>Diptera</taxon>
        <taxon>Brachycera</taxon>
        <taxon>Muscomorpha</taxon>
        <taxon>Ephydroidea</taxon>
        <taxon>Drosophilidae</taxon>
        <taxon>Drosophila</taxon>
        <taxon>Sophophora</taxon>
    </lineage>
</organism>
<dbReference type="InterPro" id="IPR008551">
    <property type="entry name" value="TANGO2"/>
</dbReference>
<sequence>MADGRTVENGDGGGSKSKCRSPRYAILDCDGGSDDAWALLLLLHAAESHGIELLAVTTLGCGNTSRENAARNMRRILEACKRTDIPIYLGAVDPLIPVEEDEKKYFHGRDGFGDCLADDCGPVESFVRPEHAVTAIHDLCRARPKQITVFAVGPLTNLALGFTMDIFIMGGNYQGVGNSSRAAEFNFHSDPEAAHTVLLKSRCPITILPWEPCTSKRFNIPINWRLKEFAERAKDARHPAITMLNQVEAAQWLPMIELYGIDIWNPCDAIVVAACLFEDRLIRKHSTWHATVDLRGTHTRGQMTAITQKLITMCVIFFCADSSPREGGYKLILASNRDEYFARATQSAAKWPNADHVYGGIDLEPGREGGTWLAIGHAAGFFKVGALLNLTGEPKPRDAVAHKNILQPHNHNSNSTSTTGINLCPKPSHPNPNLNPNPNPNLNPRRGMIVADFVTRSDDQHGIVEYNQSLFKDCTKYTAFNFVSIEIGPSSVPARVKLLSNVPPTLEEFQNGECYGFGNSLPHTPFEKVRHGKQEFEAIVREHGGSSVEDLSAHLMQLLRKKHKFWPDAELKRRAPNWGEGLSTLNVHIAEHAYGSRTHTVILVDSHNKMHFIEETMAGADPQGEWIRTHIENGFPN</sequence>
<comment type="caution">
    <text evidence="3">The sequence shown here is derived from an EMBL/GenBank/DDBJ whole genome shotgun (WGS) entry which is preliminary data.</text>
</comment>
<name>A0A9Q0BIW8_9MUSC</name>
<dbReference type="InterPro" id="IPR036452">
    <property type="entry name" value="Ribo_hydro-like"/>
</dbReference>
<gene>
    <name evidence="3" type="ORF">M5D96_013667</name>
</gene>
<dbReference type="AlphaFoldDB" id="A0A9Q0BIW8"/>
<comment type="similarity">
    <text evidence="1">Belongs to the IUNH family.</text>
</comment>
<dbReference type="Gene3D" id="3.90.245.10">
    <property type="entry name" value="Ribonucleoside hydrolase-like"/>
    <property type="match status" value="1"/>
</dbReference>
<evidence type="ECO:0000313" key="3">
    <source>
        <dbReference type="EMBL" id="KAI8033561.1"/>
    </source>
</evidence>
<dbReference type="GO" id="GO:0016799">
    <property type="term" value="F:hydrolase activity, hydrolyzing N-glycosyl compounds"/>
    <property type="evidence" value="ECO:0007669"/>
    <property type="project" value="InterPro"/>
</dbReference>
<dbReference type="Pfam" id="PF01156">
    <property type="entry name" value="IU_nuc_hydro"/>
    <property type="match status" value="1"/>
</dbReference>
<evidence type="ECO:0000259" key="2">
    <source>
        <dbReference type="Pfam" id="PF01156"/>
    </source>
</evidence>
<protein>
    <recommendedName>
        <fullName evidence="2">Inosine/uridine-preferring nucleoside hydrolase domain-containing protein</fullName>
    </recommendedName>
</protein>
<keyword evidence="4" id="KW-1185">Reference proteome</keyword>